<evidence type="ECO:0000256" key="1">
    <source>
        <dbReference type="SAM" id="MobiDB-lite"/>
    </source>
</evidence>
<feature type="compositionally biased region" description="Polar residues" evidence="1">
    <location>
        <begin position="47"/>
        <end position="60"/>
    </location>
</feature>
<reference evidence="3" key="1">
    <citation type="submission" date="2021-06" db="EMBL/GenBank/DDBJ databases">
        <authorList>
            <person name="Kallberg Y."/>
            <person name="Tangrot J."/>
            <person name="Rosling A."/>
        </authorList>
    </citation>
    <scope>NUCLEOTIDE SEQUENCE</scope>
    <source>
        <strain evidence="3">FL130A</strain>
    </source>
</reference>
<dbReference type="AlphaFoldDB" id="A0A9N8ZE43"/>
<proteinExistence type="predicted"/>
<evidence type="ECO:0000313" key="3">
    <source>
        <dbReference type="EMBL" id="CAG8483247.1"/>
    </source>
</evidence>
<feature type="region of interest" description="Disordered" evidence="1">
    <location>
        <begin position="36"/>
        <end position="66"/>
    </location>
</feature>
<feature type="chain" id="PRO_5040273216" evidence="2">
    <location>
        <begin position="22"/>
        <end position="101"/>
    </location>
</feature>
<name>A0A9N8ZE43_9GLOM</name>
<comment type="caution">
    <text evidence="3">The sequence shown here is derived from an EMBL/GenBank/DDBJ whole genome shotgun (WGS) entry which is preliminary data.</text>
</comment>
<evidence type="ECO:0000313" key="4">
    <source>
        <dbReference type="Proteomes" id="UP000789508"/>
    </source>
</evidence>
<keyword evidence="4" id="KW-1185">Reference proteome</keyword>
<accession>A0A9N8ZE43</accession>
<organism evidence="3 4">
    <name type="scientific">Ambispora leptoticha</name>
    <dbReference type="NCBI Taxonomy" id="144679"/>
    <lineage>
        <taxon>Eukaryota</taxon>
        <taxon>Fungi</taxon>
        <taxon>Fungi incertae sedis</taxon>
        <taxon>Mucoromycota</taxon>
        <taxon>Glomeromycotina</taxon>
        <taxon>Glomeromycetes</taxon>
        <taxon>Archaeosporales</taxon>
        <taxon>Ambisporaceae</taxon>
        <taxon>Ambispora</taxon>
    </lineage>
</organism>
<feature type="signal peptide" evidence="2">
    <location>
        <begin position="1"/>
        <end position="21"/>
    </location>
</feature>
<dbReference type="Proteomes" id="UP000789508">
    <property type="component" value="Unassembled WGS sequence"/>
</dbReference>
<gene>
    <name evidence="3" type="ORF">ALEPTO_LOCUS2599</name>
</gene>
<sequence>MAKSGLLYFFVLVSIALLVLAITPVNHAVPIKAAKSGEGEASKVQKSKQSQNICDGNQINKDSHDISQQECATNVEAKDIKDSKVGNLDIKASQDSDQKED</sequence>
<keyword evidence="2" id="KW-0732">Signal</keyword>
<dbReference type="EMBL" id="CAJVPS010000396">
    <property type="protein sequence ID" value="CAG8483247.1"/>
    <property type="molecule type" value="Genomic_DNA"/>
</dbReference>
<protein>
    <submittedName>
        <fullName evidence="3">13553_t:CDS:1</fullName>
    </submittedName>
</protein>
<evidence type="ECO:0000256" key="2">
    <source>
        <dbReference type="SAM" id="SignalP"/>
    </source>
</evidence>